<feature type="non-terminal residue" evidence="1">
    <location>
        <position position="1"/>
    </location>
</feature>
<dbReference type="EMBL" id="REGN01006943">
    <property type="protein sequence ID" value="RNA07804.1"/>
    <property type="molecule type" value="Genomic_DNA"/>
</dbReference>
<reference evidence="1 2" key="1">
    <citation type="journal article" date="2018" name="Sci. Rep.">
        <title>Genomic signatures of local adaptation to the degree of environmental predictability in rotifers.</title>
        <authorList>
            <person name="Franch-Gras L."/>
            <person name="Hahn C."/>
            <person name="Garcia-Roger E.M."/>
            <person name="Carmona M.J."/>
            <person name="Serra M."/>
            <person name="Gomez A."/>
        </authorList>
    </citation>
    <scope>NUCLEOTIDE SEQUENCE [LARGE SCALE GENOMIC DNA]</scope>
    <source>
        <strain evidence="1">HYR1</strain>
    </source>
</reference>
<name>A0A3M7Q9H0_BRAPC</name>
<evidence type="ECO:0000313" key="2">
    <source>
        <dbReference type="Proteomes" id="UP000276133"/>
    </source>
</evidence>
<dbReference type="AlphaFoldDB" id="A0A3M7Q9H0"/>
<protein>
    <submittedName>
        <fullName evidence="1">Uncharacterized protein</fullName>
    </submittedName>
</protein>
<organism evidence="1 2">
    <name type="scientific">Brachionus plicatilis</name>
    <name type="common">Marine rotifer</name>
    <name type="synonym">Brachionus muelleri</name>
    <dbReference type="NCBI Taxonomy" id="10195"/>
    <lineage>
        <taxon>Eukaryota</taxon>
        <taxon>Metazoa</taxon>
        <taxon>Spiralia</taxon>
        <taxon>Gnathifera</taxon>
        <taxon>Rotifera</taxon>
        <taxon>Eurotatoria</taxon>
        <taxon>Monogononta</taxon>
        <taxon>Pseudotrocha</taxon>
        <taxon>Ploima</taxon>
        <taxon>Brachionidae</taxon>
        <taxon>Brachionus</taxon>
    </lineage>
</organism>
<comment type="caution">
    <text evidence="1">The sequence shown here is derived from an EMBL/GenBank/DDBJ whole genome shotgun (WGS) entry which is preliminary data.</text>
</comment>
<sequence>TENIDCQDYIIVRLNRTTNRIDAQIEKNPVVCSFLEDFQIFSSLSNRLLVTFIFSELRQSESEISQPQIEFFYYTEPLCDNYFTRISKDLISYSSLESVHSNDLTENINCYNTIKLKHTRRIVLHNINWLTTHNQLNTGLSYWNGQTMCENADSLIINNQNPKYNESSSSQYCMDNPLNSFLSDSNILHLNFKRSIKPTHLIKPLIFDIGYFSYKYLYTEVDSVMSVDFARIIPDNVANTTRIDVLPIKIQLKNNDRYIYPVISDCFTDVKSGLIMIRTSQKSIPFKLLCHGQTYTVLSSTMDNEILIEFINVDLDDLRQVKFTLNYTLPNRIMTEQKGTFGTNDFKHLYLNTKRESVEYFFEIKLDENQMVRLSVDELKNDFAINEFNIIDANKEQKKKILIFTIRNNLFKMQNFETII</sequence>
<evidence type="ECO:0000313" key="1">
    <source>
        <dbReference type="EMBL" id="RNA07804.1"/>
    </source>
</evidence>
<proteinExistence type="predicted"/>
<dbReference type="Proteomes" id="UP000276133">
    <property type="component" value="Unassembled WGS sequence"/>
</dbReference>
<keyword evidence="2" id="KW-1185">Reference proteome</keyword>
<accession>A0A3M7Q9H0</accession>
<gene>
    <name evidence="1" type="ORF">BpHYR1_003252</name>
</gene>